<keyword evidence="4" id="KW-1185">Reference proteome</keyword>
<evidence type="ECO:0000256" key="1">
    <source>
        <dbReference type="SAM" id="MobiDB-lite"/>
    </source>
</evidence>
<dbReference type="Gene3D" id="3.30.1230.10">
    <property type="entry name" value="YlxR-like"/>
    <property type="match status" value="1"/>
</dbReference>
<dbReference type="InterPro" id="IPR007393">
    <property type="entry name" value="YlxR_dom"/>
</dbReference>
<dbReference type="RefSeq" id="WP_191071114.1">
    <property type="nucleotide sequence ID" value="NZ_CP060506.1"/>
</dbReference>
<proteinExistence type="predicted"/>
<evidence type="ECO:0000259" key="2">
    <source>
        <dbReference type="Pfam" id="PF04296"/>
    </source>
</evidence>
<dbReference type="PANTHER" id="PTHR34215">
    <property type="entry name" value="BLL0784 PROTEIN"/>
    <property type="match status" value="1"/>
</dbReference>
<organism evidence="3 4">
    <name type="scientific">Nanchangia anserum</name>
    <dbReference type="NCBI Taxonomy" id="2692125"/>
    <lineage>
        <taxon>Bacteria</taxon>
        <taxon>Bacillati</taxon>
        <taxon>Actinomycetota</taxon>
        <taxon>Actinomycetes</taxon>
        <taxon>Actinomycetales</taxon>
        <taxon>Actinomycetaceae</taxon>
        <taxon>Nanchangia</taxon>
    </lineage>
</organism>
<dbReference type="InterPro" id="IPR035931">
    <property type="entry name" value="YlxR-like_sf"/>
</dbReference>
<dbReference type="Proteomes" id="UP000627538">
    <property type="component" value="Unassembled WGS sequence"/>
</dbReference>
<dbReference type="PANTHER" id="PTHR34215:SF1">
    <property type="entry name" value="YLXR DOMAIN-CONTAINING PROTEIN"/>
    <property type="match status" value="1"/>
</dbReference>
<dbReference type="EMBL" id="JACRUO010000001">
    <property type="protein sequence ID" value="MBD3689036.1"/>
    <property type="molecule type" value="Genomic_DNA"/>
</dbReference>
<reference evidence="3 4" key="1">
    <citation type="submission" date="2020-08" db="EMBL/GenBank/DDBJ databases">
        <title>Winkia gen. nov., sp. nov., isolated from faeces of the Anser albifrons in China.</title>
        <authorList>
            <person name="Liu Q."/>
        </authorList>
    </citation>
    <scope>NUCLEOTIDE SEQUENCE [LARGE SCALE GENOMIC DNA]</scope>
    <source>
        <strain evidence="3 4">C62</strain>
    </source>
</reference>
<dbReference type="AlphaFoldDB" id="A0A8I0GBM4"/>
<evidence type="ECO:0000313" key="4">
    <source>
        <dbReference type="Proteomes" id="UP000627538"/>
    </source>
</evidence>
<dbReference type="Pfam" id="PF04296">
    <property type="entry name" value="YlxR"/>
    <property type="match status" value="1"/>
</dbReference>
<accession>A0A8I0GBM4</accession>
<gene>
    <name evidence="3" type="ORF">H8R10_02145</name>
</gene>
<name>A0A8I0GBM4_9ACTO</name>
<dbReference type="InterPro" id="IPR037465">
    <property type="entry name" value="YlxR"/>
</dbReference>
<feature type="region of interest" description="Disordered" evidence="1">
    <location>
        <begin position="110"/>
        <end position="131"/>
    </location>
</feature>
<evidence type="ECO:0000313" key="3">
    <source>
        <dbReference type="EMBL" id="MBD3689036.1"/>
    </source>
</evidence>
<sequence length="131" mass="13719">MSNTCASTRAQRTGDDASAFPVRTCVGCRQQAPSSTLVRLRVTHDGALTFGDRVATGRGAWIHPDPACIRRAAKRGAFARAFRRSIACDAAGLIADMGLDVAQTACSEIPGEAADSESGLEADGHPMSSQR</sequence>
<protein>
    <submittedName>
        <fullName evidence="3">YlxR family protein</fullName>
    </submittedName>
</protein>
<feature type="domain" description="YlxR" evidence="2">
    <location>
        <begin position="23"/>
        <end position="87"/>
    </location>
</feature>
<dbReference type="SUPFAM" id="SSF64376">
    <property type="entry name" value="YlxR-like"/>
    <property type="match status" value="1"/>
</dbReference>
<comment type="caution">
    <text evidence="3">The sequence shown here is derived from an EMBL/GenBank/DDBJ whole genome shotgun (WGS) entry which is preliminary data.</text>
</comment>